<dbReference type="PANTHER" id="PTHR46889:SF7">
    <property type="entry name" value="TRANSPOSASE FOR INSERTION SEQUENCE ELEMENT IS904"/>
    <property type="match status" value="1"/>
</dbReference>
<dbReference type="PROSITE" id="PS50994">
    <property type="entry name" value="INTEGRASE"/>
    <property type="match status" value="1"/>
</dbReference>
<dbReference type="EMBL" id="CP016699">
    <property type="protein sequence ID" value="ARD97397.1"/>
    <property type="molecule type" value="Genomic_DNA"/>
</dbReference>
<proteinExistence type="predicted"/>
<dbReference type="Gene3D" id="3.30.420.10">
    <property type="entry name" value="Ribonuclease H-like superfamily/Ribonuclease H"/>
    <property type="match status" value="1"/>
</dbReference>
<sequence length="124" mass="14592">MSSRMQDKLVRDCFLQACGKEHPQPGLIVHTDQGSQYTSSRYQSTLRQVGAQSSMSRKGNPYDNAMMESFYKTLKRELINDAHFETRAEATQEIFKYIETYYNTKRMHSGLDYRSSKDFEKYNY</sequence>
<geneLocation type="plasmid" evidence="3">
    <name>p275a</name>
</geneLocation>
<keyword evidence="2" id="KW-0614">Plasmid</keyword>
<gene>
    <name evidence="2" type="ORF">LL275_pA050</name>
</gene>
<dbReference type="Pfam" id="PF13683">
    <property type="entry name" value="rve_3"/>
    <property type="match status" value="1"/>
</dbReference>
<dbReference type="GO" id="GO:0003676">
    <property type="term" value="F:nucleic acid binding"/>
    <property type="evidence" value="ECO:0007669"/>
    <property type="project" value="InterPro"/>
</dbReference>
<evidence type="ECO:0000313" key="3">
    <source>
        <dbReference type="Proteomes" id="UP000192085"/>
    </source>
</evidence>
<dbReference type="SUPFAM" id="SSF53098">
    <property type="entry name" value="Ribonuclease H-like"/>
    <property type="match status" value="1"/>
</dbReference>
<feature type="domain" description="Integrase catalytic" evidence="1">
    <location>
        <begin position="1"/>
        <end position="123"/>
    </location>
</feature>
<name>A0A1V0NBT8_LACLL</name>
<dbReference type="InterPro" id="IPR001584">
    <property type="entry name" value="Integrase_cat-core"/>
</dbReference>
<dbReference type="GO" id="GO:0015074">
    <property type="term" value="P:DNA integration"/>
    <property type="evidence" value="ECO:0007669"/>
    <property type="project" value="InterPro"/>
</dbReference>
<protein>
    <submittedName>
        <fullName evidence="2">Transposase</fullName>
    </submittedName>
</protein>
<evidence type="ECO:0000313" key="2">
    <source>
        <dbReference type="EMBL" id="ARD97397.1"/>
    </source>
</evidence>
<accession>A0A1V0NBT8</accession>
<dbReference type="AlphaFoldDB" id="A0A1V0NBT8"/>
<organism evidence="2 3">
    <name type="scientific">Lactococcus lactis subsp. lactis</name>
    <name type="common">Streptococcus lactis</name>
    <dbReference type="NCBI Taxonomy" id="1360"/>
    <lineage>
        <taxon>Bacteria</taxon>
        <taxon>Bacillati</taxon>
        <taxon>Bacillota</taxon>
        <taxon>Bacilli</taxon>
        <taxon>Lactobacillales</taxon>
        <taxon>Streptococcaceae</taxon>
        <taxon>Lactococcus</taxon>
    </lineage>
</organism>
<dbReference type="PANTHER" id="PTHR46889">
    <property type="entry name" value="TRANSPOSASE INSF FOR INSERTION SEQUENCE IS3B-RELATED"/>
    <property type="match status" value="1"/>
</dbReference>
<dbReference type="InterPro" id="IPR036397">
    <property type="entry name" value="RNaseH_sf"/>
</dbReference>
<reference evidence="2 3" key="1">
    <citation type="journal article" date="2017" name="BMC Genomics">
        <title>Comparative and functional genomics of the Lactococcus lactis taxon; insights into evolution and niche adaptation.</title>
        <authorList>
            <person name="Kelleher P."/>
            <person name="Bottacini F."/>
            <person name="Mahony J."/>
            <person name="Kilcawley K.N."/>
            <person name="van Sinderen D."/>
        </authorList>
    </citation>
    <scope>NUCLEOTIDE SEQUENCE [LARGE SCALE GENOMIC DNA]</scope>
    <source>
        <strain evidence="2 3">275</strain>
        <plasmid evidence="3">p275a</plasmid>
    </source>
</reference>
<dbReference type="InterPro" id="IPR012337">
    <property type="entry name" value="RNaseH-like_sf"/>
</dbReference>
<dbReference type="InterPro" id="IPR050900">
    <property type="entry name" value="Transposase_IS3/IS150/IS904"/>
</dbReference>
<dbReference type="Proteomes" id="UP000192085">
    <property type="component" value="Plasmid p275A"/>
</dbReference>
<evidence type="ECO:0000259" key="1">
    <source>
        <dbReference type="PROSITE" id="PS50994"/>
    </source>
</evidence>